<feature type="binding site" description="axial binding residue" evidence="5">
    <location>
        <position position="445"/>
    </location>
    <ligand>
        <name>heme</name>
        <dbReference type="ChEBI" id="CHEBI:30413"/>
    </ligand>
    <ligandPart>
        <name>Fe</name>
        <dbReference type="ChEBI" id="CHEBI:18248"/>
    </ligandPart>
</feature>
<comment type="cofactor">
    <cofactor evidence="5">
        <name>heme</name>
        <dbReference type="ChEBI" id="CHEBI:30413"/>
    </cofactor>
</comment>
<dbReference type="PROSITE" id="PS00086">
    <property type="entry name" value="CYTOCHROME_P450"/>
    <property type="match status" value="1"/>
</dbReference>
<dbReference type="Gene3D" id="1.10.630.10">
    <property type="entry name" value="Cytochrome P450"/>
    <property type="match status" value="1"/>
</dbReference>
<dbReference type="GeneID" id="116189828"/>
<dbReference type="OrthoDB" id="2789670at2759"/>
<dbReference type="SUPFAM" id="SSF48264">
    <property type="entry name" value="Cytochrome P450"/>
    <property type="match status" value="1"/>
</dbReference>
<dbReference type="FunFam" id="1.10.630.10:FF:000007">
    <property type="entry name" value="Cytochrome P450 76C4"/>
    <property type="match status" value="1"/>
</dbReference>
<dbReference type="PANTHER" id="PTHR47950">
    <property type="entry name" value="CYTOCHROME P450, FAMILY 76, SUBFAMILY C, POLYPEPTIDE 5-RELATED"/>
    <property type="match status" value="1"/>
</dbReference>
<accession>A0A218XZ65</accession>
<keyword evidence="5 6" id="KW-0349">Heme</keyword>
<keyword evidence="2 5" id="KW-0479">Metal-binding</keyword>
<dbReference type="PRINTS" id="PR00385">
    <property type="entry name" value="P450"/>
</dbReference>
<keyword evidence="4 5" id="KW-0408">Iron</keyword>
<keyword evidence="9" id="KW-1185">Reference proteome</keyword>
<sequence>MDFLLLMFGALPLVGLLQALLYFANRGRRRNQSETLPPGPRPLPVIGNLLQLGSPPQRSLSDLASIHGPIMSLKLGSVTIVVISSAPMAQEILQNHDVSFSNRHIPESLTSFRHHELGLPWIPVSDPLWRNLRRICNAHLFAPKALDSNQHLRRRKIQELLAHVGKCSETGSSVDIGDAGFMASLNLLGKTILSMDLADPNSASAKEFKEIVWQIMVEVGKPNWADYFPVLKRMDLQGVKRRMTGYFERTFDVFDRIISDRLQVREVSGFVRKNDMLDTLLDLSEDKEEGMDPFLMKHLFWDLFIAGTDSTSRTLEMAMAELLGNPEKLLKAQAELEEVIGRGNPVEESDIARLPYLQATVKETFRMHPPFPLLVPRRAGATVQVGGYTIPEGTQILVNAWAIGRDPATWKNPDEFIPERFLGLDIDVKGQNFELLPFGGGRRLCPGLPLAMRMSHLMLGSLLNSFDWKLEDGVSPETMKMVEKFGVTLQNAQPLRAVPLPISRNNL</sequence>
<keyword evidence="3 6" id="KW-0560">Oxidoreductase</keyword>
<dbReference type="GO" id="GO:0004497">
    <property type="term" value="F:monooxygenase activity"/>
    <property type="evidence" value="ECO:0007669"/>
    <property type="project" value="UniProtKB-KW"/>
</dbReference>
<dbReference type="PRINTS" id="PR00463">
    <property type="entry name" value="EP450I"/>
</dbReference>
<dbReference type="InterPro" id="IPR036396">
    <property type="entry name" value="Cyt_P450_sf"/>
</dbReference>
<dbReference type="InterPro" id="IPR001128">
    <property type="entry name" value="Cyt_P450"/>
</dbReference>
<dbReference type="Proteomes" id="UP000515151">
    <property type="component" value="Unplaced"/>
</dbReference>
<protein>
    <submittedName>
        <fullName evidence="10">Geraniol 8-hydroxylase-like</fullName>
    </submittedName>
</protein>
<evidence type="ECO:0000256" key="4">
    <source>
        <dbReference type="ARBA" id="ARBA00023004"/>
    </source>
</evidence>
<dbReference type="InterPro" id="IPR017972">
    <property type="entry name" value="Cyt_P450_CS"/>
</dbReference>
<reference evidence="8" key="1">
    <citation type="journal article" date="2017" name="Plant J.">
        <title>The pomegranate (Punica granatum L.) genome and the genomics of punicalagin biosynthesis.</title>
        <authorList>
            <person name="Qin G."/>
            <person name="Xu C."/>
            <person name="Ming R."/>
            <person name="Tang H."/>
            <person name="Guyot R."/>
            <person name="Kramer E.M."/>
            <person name="Hu Y."/>
            <person name="Yi X."/>
            <person name="Qi Y."/>
            <person name="Xu X."/>
            <person name="Gao Z."/>
            <person name="Pan H."/>
            <person name="Jian J."/>
            <person name="Tian Y."/>
            <person name="Yue Z."/>
            <person name="Xu Y."/>
        </authorList>
    </citation>
    <scope>NUCLEOTIDE SEQUENCE [LARGE SCALE GENOMIC DNA]</scope>
    <source>
        <strain evidence="8">cv. Dabenzi</strain>
    </source>
</reference>
<organism evidence="7 8">
    <name type="scientific">Punica granatum</name>
    <name type="common">Pomegranate</name>
    <dbReference type="NCBI Taxonomy" id="22663"/>
    <lineage>
        <taxon>Eukaryota</taxon>
        <taxon>Viridiplantae</taxon>
        <taxon>Streptophyta</taxon>
        <taxon>Embryophyta</taxon>
        <taxon>Tracheophyta</taxon>
        <taxon>Spermatophyta</taxon>
        <taxon>Magnoliopsida</taxon>
        <taxon>eudicotyledons</taxon>
        <taxon>Gunneridae</taxon>
        <taxon>Pentapetalae</taxon>
        <taxon>rosids</taxon>
        <taxon>malvids</taxon>
        <taxon>Myrtales</taxon>
        <taxon>Lythraceae</taxon>
        <taxon>Punica</taxon>
    </lineage>
</organism>
<evidence type="ECO:0000313" key="7">
    <source>
        <dbReference type="EMBL" id="OWM89936.1"/>
    </source>
</evidence>
<evidence type="ECO:0000313" key="8">
    <source>
        <dbReference type="Proteomes" id="UP000197138"/>
    </source>
</evidence>
<dbReference type="Pfam" id="PF00067">
    <property type="entry name" value="p450"/>
    <property type="match status" value="1"/>
</dbReference>
<dbReference type="GO" id="GO:0016705">
    <property type="term" value="F:oxidoreductase activity, acting on paired donors, with incorporation or reduction of molecular oxygen"/>
    <property type="evidence" value="ECO:0007669"/>
    <property type="project" value="InterPro"/>
</dbReference>
<dbReference type="CDD" id="cd11073">
    <property type="entry name" value="CYP76-like"/>
    <property type="match status" value="1"/>
</dbReference>
<dbReference type="PANTHER" id="PTHR47950:SF48">
    <property type="entry name" value="CYTOCHROME P450 FAMILY PROTEIN, EXPRESSED"/>
    <property type="match status" value="1"/>
</dbReference>
<dbReference type="GO" id="GO:0005506">
    <property type="term" value="F:iron ion binding"/>
    <property type="evidence" value="ECO:0007669"/>
    <property type="project" value="InterPro"/>
</dbReference>
<comment type="similarity">
    <text evidence="1 6">Belongs to the cytochrome P450 family.</text>
</comment>
<dbReference type="EMBL" id="MTKT01000661">
    <property type="protein sequence ID" value="OWM89936.1"/>
    <property type="molecule type" value="Genomic_DNA"/>
</dbReference>
<reference evidence="10" key="3">
    <citation type="submission" date="2025-04" db="UniProtKB">
        <authorList>
            <consortium name="RefSeq"/>
        </authorList>
    </citation>
    <scope>IDENTIFICATION</scope>
    <source>
        <tissue evidence="10">Leaf</tissue>
    </source>
</reference>
<dbReference type="RefSeq" id="XP_031375427.1">
    <property type="nucleotide sequence ID" value="XM_031519567.1"/>
</dbReference>
<proteinExistence type="inferred from homology"/>
<dbReference type="Proteomes" id="UP000197138">
    <property type="component" value="Unassembled WGS sequence"/>
</dbReference>
<keyword evidence="6" id="KW-0503">Monooxygenase</keyword>
<dbReference type="InterPro" id="IPR002401">
    <property type="entry name" value="Cyt_P450_E_grp-I"/>
</dbReference>
<dbReference type="GO" id="GO:0020037">
    <property type="term" value="F:heme binding"/>
    <property type="evidence" value="ECO:0007669"/>
    <property type="project" value="InterPro"/>
</dbReference>
<evidence type="ECO:0000256" key="2">
    <source>
        <dbReference type="ARBA" id="ARBA00022723"/>
    </source>
</evidence>
<name>A0A218XZ65_PUNGR</name>
<evidence type="ECO:0000256" key="1">
    <source>
        <dbReference type="ARBA" id="ARBA00010617"/>
    </source>
</evidence>
<evidence type="ECO:0000256" key="3">
    <source>
        <dbReference type="ARBA" id="ARBA00023002"/>
    </source>
</evidence>
<evidence type="ECO:0000313" key="10">
    <source>
        <dbReference type="RefSeq" id="XP_031375427.1"/>
    </source>
</evidence>
<evidence type="ECO:0000256" key="6">
    <source>
        <dbReference type="RuleBase" id="RU000461"/>
    </source>
</evidence>
<dbReference type="AlphaFoldDB" id="A0A218XZ65"/>
<reference evidence="7" key="2">
    <citation type="submission" date="2017-06" db="EMBL/GenBank/DDBJ databases">
        <title>The pomegranate genome and the genomics of punicalagin biosynthesis.</title>
        <authorList>
            <person name="Xu C."/>
        </authorList>
    </citation>
    <scope>NUCLEOTIDE SEQUENCE [LARGE SCALE GENOMIC DNA]</scope>
    <source>
        <tissue evidence="7">Fresh leaf</tissue>
    </source>
</reference>
<evidence type="ECO:0000256" key="5">
    <source>
        <dbReference type="PIRSR" id="PIRSR602401-1"/>
    </source>
</evidence>
<evidence type="ECO:0000313" key="9">
    <source>
        <dbReference type="Proteomes" id="UP000515151"/>
    </source>
</evidence>
<gene>
    <name evidence="10" type="primary">LOC116189828</name>
    <name evidence="7" type="ORF">CDL15_Pgr012573</name>
</gene>